<evidence type="ECO:0000256" key="2">
    <source>
        <dbReference type="ARBA" id="ARBA00005582"/>
    </source>
</evidence>
<evidence type="ECO:0000313" key="8">
    <source>
        <dbReference type="EMBL" id="GGX62687.1"/>
    </source>
</evidence>
<dbReference type="InterPro" id="IPR015797">
    <property type="entry name" value="NUDIX_hydrolase-like_dom_sf"/>
</dbReference>
<evidence type="ECO:0000313" key="9">
    <source>
        <dbReference type="Proteomes" id="UP000645555"/>
    </source>
</evidence>
<dbReference type="PANTHER" id="PTHR43046:SF12">
    <property type="entry name" value="GDP-MANNOSE MANNOSYL HYDROLASE"/>
    <property type="match status" value="1"/>
</dbReference>
<evidence type="ECO:0000256" key="5">
    <source>
        <dbReference type="RuleBase" id="RU003476"/>
    </source>
</evidence>
<gene>
    <name evidence="8" type="ORF">GCM10010515_32940</name>
</gene>
<dbReference type="Pfam" id="PF00293">
    <property type="entry name" value="NUDIX"/>
    <property type="match status" value="1"/>
</dbReference>
<feature type="domain" description="Nudix hydrolase" evidence="7">
    <location>
        <begin position="48"/>
        <end position="174"/>
    </location>
</feature>
<dbReference type="Gene3D" id="3.90.79.10">
    <property type="entry name" value="Nucleoside Triphosphate Pyrophosphohydrolase"/>
    <property type="match status" value="1"/>
</dbReference>
<evidence type="ECO:0000256" key="1">
    <source>
        <dbReference type="ARBA" id="ARBA00001946"/>
    </source>
</evidence>
<dbReference type="Proteomes" id="UP000645555">
    <property type="component" value="Unassembled WGS sequence"/>
</dbReference>
<dbReference type="EMBL" id="BMWD01000010">
    <property type="protein sequence ID" value="GGX62687.1"/>
    <property type="molecule type" value="Genomic_DNA"/>
</dbReference>
<feature type="region of interest" description="Disordered" evidence="6">
    <location>
        <begin position="1"/>
        <end position="25"/>
    </location>
</feature>
<comment type="cofactor">
    <cofactor evidence="1">
        <name>Mg(2+)</name>
        <dbReference type="ChEBI" id="CHEBI:18420"/>
    </cofactor>
</comment>
<dbReference type="InterPro" id="IPR020084">
    <property type="entry name" value="NUDIX_hydrolase_CS"/>
</dbReference>
<dbReference type="GO" id="GO:0016787">
    <property type="term" value="F:hydrolase activity"/>
    <property type="evidence" value="ECO:0007669"/>
    <property type="project" value="UniProtKB-KW"/>
</dbReference>
<comment type="caution">
    <text evidence="8">The sequence shown here is derived from an EMBL/GenBank/DDBJ whole genome shotgun (WGS) entry which is preliminary data.</text>
</comment>
<dbReference type="PROSITE" id="PS51462">
    <property type="entry name" value="NUDIX"/>
    <property type="match status" value="1"/>
</dbReference>
<name>A0A918KJ09_9ACTN</name>
<evidence type="ECO:0000256" key="6">
    <source>
        <dbReference type="SAM" id="MobiDB-lite"/>
    </source>
</evidence>
<dbReference type="PRINTS" id="PR00502">
    <property type="entry name" value="NUDIXFAMILY"/>
</dbReference>
<proteinExistence type="inferred from homology"/>
<dbReference type="InterPro" id="IPR000086">
    <property type="entry name" value="NUDIX_hydrolase_dom"/>
</dbReference>
<evidence type="ECO:0000259" key="7">
    <source>
        <dbReference type="PROSITE" id="PS51462"/>
    </source>
</evidence>
<sequence length="177" mass="19435">MRTGVVSRQAGQPSEVSTPRELPLAVDDRGNALISVEYGPEGSPPSDAPLRAALVALWDADRVLLVFDRYRQSWELPGGTVEPGETHREGAVRELFEESGQVPDGQLRFVGYPRYALAPDGRPMYAALFAGRASAVREFRATEEIGAIHWWDFREPLPGGVKSVDVHVARLTRDATP</sequence>
<evidence type="ECO:0000256" key="3">
    <source>
        <dbReference type="ARBA" id="ARBA00022801"/>
    </source>
</evidence>
<accession>A0A918KJ09</accession>
<dbReference type="PROSITE" id="PS00893">
    <property type="entry name" value="NUDIX_BOX"/>
    <property type="match status" value="1"/>
</dbReference>
<dbReference type="PANTHER" id="PTHR43046">
    <property type="entry name" value="GDP-MANNOSE MANNOSYL HYDROLASE"/>
    <property type="match status" value="1"/>
</dbReference>
<dbReference type="AlphaFoldDB" id="A0A918KJ09"/>
<protein>
    <submittedName>
        <fullName evidence="8">DNA mismatch repair protein MutT</fullName>
    </submittedName>
</protein>
<dbReference type="CDD" id="cd02883">
    <property type="entry name" value="NUDIX_Hydrolase"/>
    <property type="match status" value="1"/>
</dbReference>
<organism evidence="8 9">
    <name type="scientific">Streptomyces fructofermentans</name>
    <dbReference type="NCBI Taxonomy" id="152141"/>
    <lineage>
        <taxon>Bacteria</taxon>
        <taxon>Bacillati</taxon>
        <taxon>Actinomycetota</taxon>
        <taxon>Actinomycetes</taxon>
        <taxon>Kitasatosporales</taxon>
        <taxon>Streptomycetaceae</taxon>
        <taxon>Streptomyces</taxon>
    </lineage>
</organism>
<dbReference type="SUPFAM" id="SSF55811">
    <property type="entry name" value="Nudix"/>
    <property type="match status" value="1"/>
</dbReference>
<dbReference type="InterPro" id="IPR020476">
    <property type="entry name" value="Nudix_hydrolase"/>
</dbReference>
<keyword evidence="3 5" id="KW-0378">Hydrolase</keyword>
<comment type="similarity">
    <text evidence="2 5">Belongs to the Nudix hydrolase family.</text>
</comment>
<reference evidence="8" key="2">
    <citation type="submission" date="2020-09" db="EMBL/GenBank/DDBJ databases">
        <authorList>
            <person name="Sun Q."/>
            <person name="Ohkuma M."/>
        </authorList>
    </citation>
    <scope>NUCLEOTIDE SEQUENCE</scope>
    <source>
        <strain evidence="8">JCM 4956</strain>
    </source>
</reference>
<reference evidence="8" key="1">
    <citation type="journal article" date="2014" name="Int. J. Syst. Evol. Microbiol.">
        <title>Complete genome sequence of Corynebacterium casei LMG S-19264T (=DSM 44701T), isolated from a smear-ripened cheese.</title>
        <authorList>
            <consortium name="US DOE Joint Genome Institute (JGI-PGF)"/>
            <person name="Walter F."/>
            <person name="Albersmeier A."/>
            <person name="Kalinowski J."/>
            <person name="Ruckert C."/>
        </authorList>
    </citation>
    <scope>NUCLEOTIDE SEQUENCE</scope>
    <source>
        <strain evidence="8">JCM 4956</strain>
    </source>
</reference>
<keyword evidence="9" id="KW-1185">Reference proteome</keyword>
<keyword evidence="4" id="KW-0460">Magnesium</keyword>
<evidence type="ECO:0000256" key="4">
    <source>
        <dbReference type="ARBA" id="ARBA00022842"/>
    </source>
</evidence>